<dbReference type="VEuPathDB" id="VectorBase:ASIC013591"/>
<evidence type="ECO:0000313" key="1">
    <source>
        <dbReference type="EMBL" id="KFB45601.1"/>
    </source>
</evidence>
<dbReference type="EMBL" id="ATLV01020698">
    <property type="status" value="NOT_ANNOTATED_CDS"/>
    <property type="molecule type" value="Genomic_DNA"/>
</dbReference>
<proteinExistence type="predicted"/>
<name>A0A084W5V7_ANOSI</name>
<dbReference type="EMBL" id="KE525305">
    <property type="protein sequence ID" value="KFB45601.1"/>
    <property type="molecule type" value="Genomic_DNA"/>
</dbReference>
<organism evidence="1">
    <name type="scientific">Anopheles sinensis</name>
    <name type="common">Mosquito</name>
    <dbReference type="NCBI Taxonomy" id="74873"/>
    <lineage>
        <taxon>Eukaryota</taxon>
        <taxon>Metazoa</taxon>
        <taxon>Ecdysozoa</taxon>
        <taxon>Arthropoda</taxon>
        <taxon>Hexapoda</taxon>
        <taxon>Insecta</taxon>
        <taxon>Pterygota</taxon>
        <taxon>Neoptera</taxon>
        <taxon>Endopterygota</taxon>
        <taxon>Diptera</taxon>
        <taxon>Nematocera</taxon>
        <taxon>Culicoidea</taxon>
        <taxon>Culicidae</taxon>
        <taxon>Anophelinae</taxon>
        <taxon>Anopheles</taxon>
    </lineage>
</organism>
<reference evidence="1 3" key="1">
    <citation type="journal article" date="2014" name="BMC Genomics">
        <title>Genome sequence of Anopheles sinensis provides insight into genetics basis of mosquito competence for malaria parasites.</title>
        <authorList>
            <person name="Zhou D."/>
            <person name="Zhang D."/>
            <person name="Ding G."/>
            <person name="Shi L."/>
            <person name="Hou Q."/>
            <person name="Ye Y."/>
            <person name="Xu Y."/>
            <person name="Zhou H."/>
            <person name="Xiong C."/>
            <person name="Li S."/>
            <person name="Yu J."/>
            <person name="Hong S."/>
            <person name="Yu X."/>
            <person name="Zou P."/>
            <person name="Chen C."/>
            <person name="Chang X."/>
            <person name="Wang W."/>
            <person name="Lv Y."/>
            <person name="Sun Y."/>
            <person name="Ma L."/>
            <person name="Shen B."/>
            <person name="Zhu C."/>
        </authorList>
    </citation>
    <scope>NUCLEOTIDE SEQUENCE [LARGE SCALE GENOMIC DNA]</scope>
</reference>
<dbReference type="EnsemblMetazoa" id="ASIC013591-RA">
    <property type="protein sequence ID" value="ASIC013591-PA"/>
    <property type="gene ID" value="ASIC013591"/>
</dbReference>
<accession>A0A084W5V7</accession>
<gene>
    <name evidence="1" type="ORF">ZHAS_00013591</name>
</gene>
<sequence length="185" mass="21076">MLHWPIAKTPNTKRRARVFGRPNSDPNIQDGVETTDNIRFDPTRSYHTIRFEGRLQSNISMFRPITPVLKTVHQCSTQPPRPHRWLIPGVISCRAKVDVYESIKMFRRNPISGRRAKAPVGVRLGKGNTFQTGNEASKPNPAQIPVSGHEYSDIVRIVEPVFNPLLLHAKKLTEIFGPTFRFETL</sequence>
<keyword evidence="3" id="KW-1185">Reference proteome</keyword>
<dbReference type="AlphaFoldDB" id="A0A084W5V7"/>
<dbReference type="Proteomes" id="UP000030765">
    <property type="component" value="Unassembled WGS sequence"/>
</dbReference>
<evidence type="ECO:0000313" key="2">
    <source>
        <dbReference type="EnsemblMetazoa" id="ASIC013591-PA"/>
    </source>
</evidence>
<protein>
    <submittedName>
        <fullName evidence="1 2">BRCT domain-containing protein</fullName>
    </submittedName>
</protein>
<reference evidence="2" key="2">
    <citation type="submission" date="2020-05" db="UniProtKB">
        <authorList>
            <consortium name="EnsemblMetazoa"/>
        </authorList>
    </citation>
    <scope>IDENTIFICATION</scope>
</reference>
<evidence type="ECO:0000313" key="3">
    <source>
        <dbReference type="Proteomes" id="UP000030765"/>
    </source>
</evidence>